<dbReference type="KEGG" id="rxy:Rxyl_1331"/>
<name>Q1AWD3_RUBXD</name>
<reference evidence="2 3" key="1">
    <citation type="submission" date="2006-06" db="EMBL/GenBank/DDBJ databases">
        <title>Complete sequence of Rubrobacter xylanophilus DSM 9941.</title>
        <authorList>
            <consortium name="US DOE Joint Genome Institute"/>
            <person name="Copeland A."/>
            <person name="Lucas S."/>
            <person name="Lapidus A."/>
            <person name="Barry K."/>
            <person name="Detter J.C."/>
            <person name="Glavina del Rio T."/>
            <person name="Hammon N."/>
            <person name="Israni S."/>
            <person name="Dalin E."/>
            <person name="Tice H."/>
            <person name="Pitluck S."/>
            <person name="Munk A.C."/>
            <person name="Brettin T."/>
            <person name="Bruce D."/>
            <person name="Han C."/>
            <person name="Tapia R."/>
            <person name="Gilna P."/>
            <person name="Schmutz J."/>
            <person name="Larimer F."/>
            <person name="Land M."/>
            <person name="Hauser L."/>
            <person name="Kyrpides N."/>
            <person name="Lykidis A."/>
            <person name="da Costa M.S."/>
            <person name="Rainey F.A."/>
            <person name="Empadinhas N."/>
            <person name="Jolivet E."/>
            <person name="Battista J.R."/>
            <person name="Richardson P."/>
        </authorList>
    </citation>
    <scope>NUCLEOTIDE SEQUENCE [LARGE SCALE GENOMIC DNA]</scope>
    <source>
        <strain evidence="3">DSM 9941 / NBRC 16129 / PRD-1</strain>
    </source>
</reference>
<dbReference type="AlphaFoldDB" id="Q1AWD3"/>
<organism evidence="2 3">
    <name type="scientific">Rubrobacter xylanophilus (strain DSM 9941 / JCM 11954 / NBRC 16129 / PRD-1)</name>
    <dbReference type="NCBI Taxonomy" id="266117"/>
    <lineage>
        <taxon>Bacteria</taxon>
        <taxon>Bacillati</taxon>
        <taxon>Actinomycetota</taxon>
        <taxon>Rubrobacteria</taxon>
        <taxon>Rubrobacterales</taxon>
        <taxon>Rubrobacteraceae</taxon>
        <taxon>Rubrobacter</taxon>
    </lineage>
</organism>
<protein>
    <recommendedName>
        <fullName evidence="4">Peptide chain release factor 1</fullName>
    </recommendedName>
</protein>
<keyword evidence="1" id="KW-0175">Coiled coil</keyword>
<gene>
    <name evidence="2" type="ordered locus">Rxyl_1331</name>
</gene>
<dbReference type="Gene3D" id="3.30.420.60">
    <property type="entry name" value="eRF1 domain 2"/>
    <property type="match status" value="1"/>
</dbReference>
<evidence type="ECO:0008006" key="4">
    <source>
        <dbReference type="Google" id="ProtNLM"/>
    </source>
</evidence>
<dbReference type="eggNOG" id="COG1503">
    <property type="taxonomic scope" value="Bacteria"/>
</dbReference>
<dbReference type="Proteomes" id="UP000006637">
    <property type="component" value="Chromosome"/>
</dbReference>
<evidence type="ECO:0000256" key="1">
    <source>
        <dbReference type="SAM" id="Coils"/>
    </source>
</evidence>
<dbReference type="EMBL" id="CP000386">
    <property type="protein sequence ID" value="ABG04295.1"/>
    <property type="molecule type" value="Genomic_DNA"/>
</dbReference>
<dbReference type="InterPro" id="IPR041202">
    <property type="entry name" value="BaeRF_family10"/>
</dbReference>
<dbReference type="InterPro" id="IPR042226">
    <property type="entry name" value="eFR1_2_sf"/>
</dbReference>
<dbReference type="SUPFAM" id="SSF53137">
    <property type="entry name" value="Translational machinery components"/>
    <property type="match status" value="1"/>
</dbReference>
<dbReference type="Pfam" id="PF18854">
    <property type="entry name" value="baeRF_family10"/>
    <property type="match status" value="1"/>
</dbReference>
<dbReference type="PhylomeDB" id="Q1AWD3"/>
<keyword evidence="3" id="KW-1185">Reference proteome</keyword>
<sequence length="390" mass="43202">MQGAAFARAPVGAPGGGGCRMLNLEELQGLKHRVEGFEEPVLSAYLNTNPADPENRNKAYVLRLKDALKELGVPRALAEAALRHVEGLQRPGRTLVLFASQDGKIETLLLQTEMPEEILWGEPHLAPLQLAIDEYQPTGIVLVDAKRFRFFVTSLGQIEEELGAANVFDTAGWREVTISPSSANPQGGMAQDLFERRVEAQTRRFYKELAEEIRRLVSRFGVKRLILAGPEERTAAFAEALPQDTARLVGGRAHLPTGASEAEVLRRVSEMEERLEREEERRLLDEARERGVYGRRRTLEALSEGRVYALIVPWPFSGEVAWCDGCSLAVPREESDGRCPYCGGSTRSRRAADALLDLAASRNARLEFARGENAERLRSELGGLAGLTRF</sequence>
<evidence type="ECO:0000313" key="3">
    <source>
        <dbReference type="Proteomes" id="UP000006637"/>
    </source>
</evidence>
<proteinExistence type="predicted"/>
<accession>Q1AWD3</accession>
<feature type="coiled-coil region" evidence="1">
    <location>
        <begin position="261"/>
        <end position="290"/>
    </location>
</feature>
<evidence type="ECO:0000313" key="2">
    <source>
        <dbReference type="EMBL" id="ABG04295.1"/>
    </source>
</evidence>
<dbReference type="STRING" id="266117.Rxyl_1331"/>
<dbReference type="HOGENOM" id="CLU_699866_0_0_11"/>